<protein>
    <submittedName>
        <fullName evidence="2">Uncharacterized protein</fullName>
    </submittedName>
</protein>
<sequence>MPRNKEAATSSPRHSPPQHIDVDVPTWLRRPYTRTIPKEIRTIVRLKHSFEDVRKQWQDLCKTYTHAQVESTGHVLSATEGTLSHEVRSAVDRLVSQLKSVKQELLAHLSTLSGALAATSASLATEATASPLPAWVADLMGRSSLPVASSSCVEHISEEMRGYLQAVWLARRVWVWSVCFACILMDLELLSGSVSVAAELFFGNAFATGMAPEQAETGGLQSASFMFGSPYNMNGSITEALLYEAVEMEATAESQRRTGSAAAHFHGADFGSQISAQVEDEACEIRAFFGYSAASAENTTGAGAWASRLRGGLHSATTGGDGNACSPETSALAPVRDLFWVQTVSLCYSVMVRDDRSAARLLTVFEAAERALSAKGTKSCPESDLAACSTLAATPDEPGSSEEPTVLWDATAFVLLVAKHIVDDDYNAVQQLLCRAGFHNSDLGHSVDGEGDGLRSSLAALCPQGVILRFLIRLLEEHVVRRRWIDEGLGKAFRPMEPPDASDDAAAAVSSTTRAPHLHRLACTLENRASAVAAAENVKLGNAGKILTLFQGTQQFCDALQIAALRNMGGDWPMPPPLLGNTVV</sequence>
<dbReference type="Proteomes" id="UP000674318">
    <property type="component" value="Unassembled WGS sequence"/>
</dbReference>
<organism evidence="2 3">
    <name type="scientific">Porcisia hertigi</name>
    <dbReference type="NCBI Taxonomy" id="2761500"/>
    <lineage>
        <taxon>Eukaryota</taxon>
        <taxon>Discoba</taxon>
        <taxon>Euglenozoa</taxon>
        <taxon>Kinetoplastea</taxon>
        <taxon>Metakinetoplastina</taxon>
        <taxon>Trypanosomatida</taxon>
        <taxon>Trypanosomatidae</taxon>
        <taxon>Leishmaniinae</taxon>
        <taxon>Porcisia</taxon>
    </lineage>
</organism>
<dbReference type="KEGG" id="phet:94288395"/>
<proteinExistence type="predicted"/>
<reference evidence="2 3" key="1">
    <citation type="submission" date="2021-02" db="EMBL/GenBank/DDBJ databases">
        <title>Porcisia hertigi Genome sequencing and assembly.</title>
        <authorList>
            <person name="Almutairi H."/>
            <person name="Gatherer D."/>
        </authorList>
    </citation>
    <scope>NUCLEOTIDE SEQUENCE [LARGE SCALE GENOMIC DNA]</scope>
    <source>
        <strain evidence="2 3">C119</strain>
    </source>
</reference>
<accession>A0A836IID4</accession>
<feature type="region of interest" description="Disordered" evidence="1">
    <location>
        <begin position="1"/>
        <end position="21"/>
    </location>
</feature>
<evidence type="ECO:0000313" key="2">
    <source>
        <dbReference type="EMBL" id="KAG5495223.1"/>
    </source>
</evidence>
<dbReference type="OrthoDB" id="243242at2759"/>
<name>A0A836IID4_9TRYP</name>
<evidence type="ECO:0000256" key="1">
    <source>
        <dbReference type="SAM" id="MobiDB-lite"/>
    </source>
</evidence>
<gene>
    <name evidence="2" type="ORF">JKF63_02278</name>
</gene>
<comment type="caution">
    <text evidence="2">The sequence shown here is derived from an EMBL/GenBank/DDBJ whole genome shotgun (WGS) entry which is preliminary data.</text>
</comment>
<dbReference type="AlphaFoldDB" id="A0A836IID4"/>
<dbReference type="GeneID" id="94288395"/>
<keyword evidence="3" id="KW-1185">Reference proteome</keyword>
<dbReference type="EMBL" id="JAFJZO010000033">
    <property type="protein sequence ID" value="KAG5495223.1"/>
    <property type="molecule type" value="Genomic_DNA"/>
</dbReference>
<dbReference type="RefSeq" id="XP_067754475.1">
    <property type="nucleotide sequence ID" value="XM_067898318.1"/>
</dbReference>
<evidence type="ECO:0000313" key="3">
    <source>
        <dbReference type="Proteomes" id="UP000674318"/>
    </source>
</evidence>